<name>A0A3P6PR58_ANISI</name>
<dbReference type="Pfam" id="PF00450">
    <property type="entry name" value="Peptidase_S10"/>
    <property type="match status" value="1"/>
</dbReference>
<gene>
    <name evidence="2" type="ORF">ASIM_LOCUS4231</name>
</gene>
<dbReference type="EMBL" id="UYRR01007206">
    <property type="protein sequence ID" value="VDK23404.1"/>
    <property type="molecule type" value="Genomic_DNA"/>
</dbReference>
<dbReference type="PANTHER" id="PTHR11802">
    <property type="entry name" value="SERINE PROTEASE FAMILY S10 SERINE CARBOXYPEPTIDASE"/>
    <property type="match status" value="1"/>
</dbReference>
<dbReference type="PRINTS" id="PR00724">
    <property type="entry name" value="CRBOXYPTASEC"/>
</dbReference>
<dbReference type="Gene3D" id="3.40.50.1820">
    <property type="entry name" value="alpha/beta hydrolase"/>
    <property type="match status" value="1"/>
</dbReference>
<dbReference type="Proteomes" id="UP000267096">
    <property type="component" value="Unassembled WGS sequence"/>
</dbReference>
<comment type="similarity">
    <text evidence="1">Belongs to the peptidase S10 family.</text>
</comment>
<evidence type="ECO:0000313" key="2">
    <source>
        <dbReference type="EMBL" id="VDK23404.1"/>
    </source>
</evidence>
<organism evidence="2 3">
    <name type="scientific">Anisakis simplex</name>
    <name type="common">Herring worm</name>
    <dbReference type="NCBI Taxonomy" id="6269"/>
    <lineage>
        <taxon>Eukaryota</taxon>
        <taxon>Metazoa</taxon>
        <taxon>Ecdysozoa</taxon>
        <taxon>Nematoda</taxon>
        <taxon>Chromadorea</taxon>
        <taxon>Rhabditida</taxon>
        <taxon>Spirurina</taxon>
        <taxon>Ascaridomorpha</taxon>
        <taxon>Ascaridoidea</taxon>
        <taxon>Anisakidae</taxon>
        <taxon>Anisakis</taxon>
        <taxon>Anisakis simplex complex</taxon>
    </lineage>
</organism>
<dbReference type="PANTHER" id="PTHR11802:SF418">
    <property type="entry name" value="SERINE CARBOXYPEPTIDASE CTSA-1.1"/>
    <property type="match status" value="1"/>
</dbReference>
<feature type="non-terminal residue" evidence="2">
    <location>
        <position position="211"/>
    </location>
</feature>
<accession>A0A3P6PR58</accession>
<dbReference type="InterPro" id="IPR001563">
    <property type="entry name" value="Peptidase_S10"/>
</dbReference>
<dbReference type="SUPFAM" id="SSF53474">
    <property type="entry name" value="alpha/beta-Hydrolases"/>
    <property type="match status" value="1"/>
</dbReference>
<dbReference type="OrthoDB" id="735686at2759"/>
<evidence type="ECO:0000256" key="1">
    <source>
        <dbReference type="ARBA" id="ARBA00009431"/>
    </source>
</evidence>
<protein>
    <submittedName>
        <fullName evidence="2">Uncharacterized protein</fullName>
    </submittedName>
</protein>
<proteinExistence type="inferred from homology"/>
<sequence>MPLGPEPMAGLQLGCEHCFNSARMLLLMARWRLLGAVVAILLFGAMEQVWATGATTAPVFDFLQDDEISALPGAEQLEINFRHYSGFFKVSETHFLHYWFVESQGDPQADPVIFWFNGGPGCSSLDGLLNEMGPYLVNADGKTLRANEYAWNKMASVIYIESPAGVGYSYATDGNITTNDDQVWCSGYMAAKMLYGCEIRAIFEDLKIFGC</sequence>
<keyword evidence="3" id="KW-1185">Reference proteome</keyword>
<dbReference type="AlphaFoldDB" id="A0A3P6PR58"/>
<reference evidence="2 3" key="1">
    <citation type="submission" date="2018-11" db="EMBL/GenBank/DDBJ databases">
        <authorList>
            <consortium name="Pathogen Informatics"/>
        </authorList>
    </citation>
    <scope>NUCLEOTIDE SEQUENCE [LARGE SCALE GENOMIC DNA]</scope>
</reference>
<dbReference type="GO" id="GO:0006508">
    <property type="term" value="P:proteolysis"/>
    <property type="evidence" value="ECO:0007669"/>
    <property type="project" value="InterPro"/>
</dbReference>
<dbReference type="InterPro" id="IPR029058">
    <property type="entry name" value="AB_hydrolase_fold"/>
</dbReference>
<evidence type="ECO:0000313" key="3">
    <source>
        <dbReference type="Proteomes" id="UP000267096"/>
    </source>
</evidence>
<dbReference type="GO" id="GO:0004185">
    <property type="term" value="F:serine-type carboxypeptidase activity"/>
    <property type="evidence" value="ECO:0007669"/>
    <property type="project" value="InterPro"/>
</dbReference>